<dbReference type="AlphaFoldDB" id="A0A834N5N8"/>
<dbReference type="PANTHER" id="PTHR46406">
    <property type="entry name" value="NITRIC OXIDE-ASSOCIATED PROTEIN 1"/>
    <property type="match status" value="1"/>
</dbReference>
<accession>A0A834N5N8</accession>
<dbReference type="EMBL" id="JACSDZ010000008">
    <property type="protein sequence ID" value="KAF7397202.1"/>
    <property type="molecule type" value="Genomic_DNA"/>
</dbReference>
<dbReference type="Proteomes" id="UP000617340">
    <property type="component" value="Unassembled WGS sequence"/>
</dbReference>
<dbReference type="InterPro" id="IPR052807">
    <property type="entry name" value="Mito_transl_resp_regulator"/>
</dbReference>
<reference evidence="1" key="1">
    <citation type="journal article" date="2020" name="G3 (Bethesda)">
        <title>High-Quality Assemblies for Three Invasive Social Wasps from the &lt;i&gt;Vespula&lt;/i&gt; Genus.</title>
        <authorList>
            <person name="Harrop T.W.R."/>
            <person name="Guhlin J."/>
            <person name="McLaughlin G.M."/>
            <person name="Permina E."/>
            <person name="Stockwell P."/>
            <person name="Gilligan J."/>
            <person name="Le Lec M.F."/>
            <person name="Gruber M.A.M."/>
            <person name="Quinn O."/>
            <person name="Lovegrove M."/>
            <person name="Duncan E.J."/>
            <person name="Remnant E.J."/>
            <person name="Van Eeckhoven J."/>
            <person name="Graham B."/>
            <person name="Knapp R.A."/>
            <person name="Langford K.W."/>
            <person name="Kronenberg Z."/>
            <person name="Press M.O."/>
            <person name="Eacker S.M."/>
            <person name="Wilson-Rankin E.E."/>
            <person name="Purcell J."/>
            <person name="Lester P.J."/>
            <person name="Dearden P.K."/>
        </authorList>
    </citation>
    <scope>NUCLEOTIDE SEQUENCE</scope>
    <source>
        <strain evidence="1">Linc-1</strain>
    </source>
</reference>
<proteinExistence type="predicted"/>
<organism evidence="1 2">
    <name type="scientific">Vespula germanica</name>
    <name type="common">German yellow jacket</name>
    <name type="synonym">Paravespula germanica</name>
    <dbReference type="NCBI Taxonomy" id="30212"/>
    <lineage>
        <taxon>Eukaryota</taxon>
        <taxon>Metazoa</taxon>
        <taxon>Ecdysozoa</taxon>
        <taxon>Arthropoda</taxon>
        <taxon>Hexapoda</taxon>
        <taxon>Insecta</taxon>
        <taxon>Pterygota</taxon>
        <taxon>Neoptera</taxon>
        <taxon>Endopterygota</taxon>
        <taxon>Hymenoptera</taxon>
        <taxon>Apocrita</taxon>
        <taxon>Aculeata</taxon>
        <taxon>Vespoidea</taxon>
        <taxon>Vespidae</taxon>
        <taxon>Vespinae</taxon>
        <taxon>Vespula</taxon>
    </lineage>
</organism>
<dbReference type="PANTHER" id="PTHR46406:SF1">
    <property type="entry name" value="NITRIC OXIDE-ASSOCIATED PROTEIN 1"/>
    <property type="match status" value="1"/>
</dbReference>
<keyword evidence="2" id="KW-1185">Reference proteome</keyword>
<sequence>MCRVIDADYLYKELLHTEALVVPINNPQRLKVWPLLQSKQFEITGISKIESAADIVLSNAGWIAITAKENEKVKLQGWTPCARGIHLRIPALLKKSVTHRGTRVAGTPAYKKGRQVYIKE</sequence>
<gene>
    <name evidence="1" type="ORF">HZH68_008424</name>
</gene>
<name>A0A834N5N8_VESGE</name>
<evidence type="ECO:0000313" key="1">
    <source>
        <dbReference type="EMBL" id="KAF7397202.1"/>
    </source>
</evidence>
<comment type="caution">
    <text evidence="1">The sequence shown here is derived from an EMBL/GenBank/DDBJ whole genome shotgun (WGS) entry which is preliminary data.</text>
</comment>
<protein>
    <submittedName>
        <fullName evidence="1">Uncharacterized protein</fullName>
    </submittedName>
</protein>
<evidence type="ECO:0000313" key="2">
    <source>
        <dbReference type="Proteomes" id="UP000617340"/>
    </source>
</evidence>